<dbReference type="EMBL" id="JBHUHP010000016">
    <property type="protein sequence ID" value="MFD2093200.1"/>
    <property type="molecule type" value="Genomic_DNA"/>
</dbReference>
<evidence type="ECO:0000313" key="3">
    <source>
        <dbReference type="EMBL" id="MFD2093200.1"/>
    </source>
</evidence>
<dbReference type="InterPro" id="IPR014710">
    <property type="entry name" value="RmlC-like_jellyroll"/>
</dbReference>
<dbReference type="SUPFAM" id="SSF51182">
    <property type="entry name" value="RmlC-like cupins"/>
    <property type="match status" value="1"/>
</dbReference>
<proteinExistence type="predicted"/>
<evidence type="ECO:0000256" key="1">
    <source>
        <dbReference type="SAM" id="Phobius"/>
    </source>
</evidence>
<comment type="caution">
    <text evidence="3">The sequence shown here is derived from an EMBL/GenBank/DDBJ whole genome shotgun (WGS) entry which is preliminary data.</text>
</comment>
<name>A0ABW4XCX2_9ACTN</name>
<dbReference type="Pfam" id="PF07883">
    <property type="entry name" value="Cupin_2"/>
    <property type="match status" value="1"/>
</dbReference>
<feature type="domain" description="Cupin type-2" evidence="2">
    <location>
        <begin position="101"/>
        <end position="169"/>
    </location>
</feature>
<protein>
    <submittedName>
        <fullName evidence="3">Cupin domain-containing protein</fullName>
    </submittedName>
</protein>
<gene>
    <name evidence="3" type="ORF">ACFSHS_16675</name>
</gene>
<dbReference type="Proteomes" id="UP001597402">
    <property type="component" value="Unassembled WGS sequence"/>
</dbReference>
<dbReference type="InterPro" id="IPR013096">
    <property type="entry name" value="Cupin_2"/>
</dbReference>
<dbReference type="RefSeq" id="WP_376878501.1">
    <property type="nucleotide sequence ID" value="NZ_JBHUHP010000016.1"/>
</dbReference>
<evidence type="ECO:0000259" key="2">
    <source>
        <dbReference type="Pfam" id="PF07883"/>
    </source>
</evidence>
<keyword evidence="1" id="KW-0812">Transmembrane</keyword>
<keyword evidence="1" id="KW-1133">Transmembrane helix</keyword>
<feature type="transmembrane region" description="Helical" evidence="1">
    <location>
        <begin position="21"/>
        <end position="41"/>
    </location>
</feature>
<organism evidence="3 4">
    <name type="scientific">Blastococcus deserti</name>
    <dbReference type="NCBI Taxonomy" id="2259033"/>
    <lineage>
        <taxon>Bacteria</taxon>
        <taxon>Bacillati</taxon>
        <taxon>Actinomycetota</taxon>
        <taxon>Actinomycetes</taxon>
        <taxon>Geodermatophilales</taxon>
        <taxon>Geodermatophilaceae</taxon>
        <taxon>Blastococcus</taxon>
    </lineage>
</organism>
<dbReference type="InterPro" id="IPR011051">
    <property type="entry name" value="RmlC_Cupin_sf"/>
</dbReference>
<keyword evidence="1" id="KW-0472">Membrane</keyword>
<dbReference type="Gene3D" id="2.60.120.10">
    <property type="entry name" value="Jelly Rolls"/>
    <property type="match status" value="1"/>
</dbReference>
<reference evidence="4" key="1">
    <citation type="journal article" date="2019" name="Int. J. Syst. Evol. Microbiol.">
        <title>The Global Catalogue of Microorganisms (GCM) 10K type strain sequencing project: providing services to taxonomists for standard genome sequencing and annotation.</title>
        <authorList>
            <consortium name="The Broad Institute Genomics Platform"/>
            <consortium name="The Broad Institute Genome Sequencing Center for Infectious Disease"/>
            <person name="Wu L."/>
            <person name="Ma J."/>
        </authorList>
    </citation>
    <scope>NUCLEOTIDE SEQUENCE [LARGE SCALE GENOMIC DNA]</scope>
    <source>
        <strain evidence="4">JCM 3338</strain>
    </source>
</reference>
<sequence>MPDTDPTSTRRPLSRAMRRRAAFVAAPTVAGLLVLGVLTGYGGTVVAEQGDHGHADITTTPVGPRSTFTDDVGTQIRFRFDGRAEEVVTVKDASTIATLEITIPPGGVFPWHTHPGPVLINVAEGEFVYRLAADCVDREYRAGEALVDAGGTNVHTAFNPGTGNTRVIATILGAPADGPLTVPAPGPDPAVCPLPTP</sequence>
<keyword evidence="4" id="KW-1185">Reference proteome</keyword>
<evidence type="ECO:0000313" key="4">
    <source>
        <dbReference type="Proteomes" id="UP001597402"/>
    </source>
</evidence>
<accession>A0ABW4XCX2</accession>